<evidence type="ECO:0000313" key="1">
    <source>
        <dbReference type="EMBL" id="KAJ7371662.1"/>
    </source>
</evidence>
<dbReference type="Proteomes" id="UP001163046">
    <property type="component" value="Unassembled WGS sequence"/>
</dbReference>
<name>A0A9W9YYB1_9CNID</name>
<dbReference type="EMBL" id="MU826843">
    <property type="protein sequence ID" value="KAJ7371662.1"/>
    <property type="molecule type" value="Genomic_DNA"/>
</dbReference>
<gene>
    <name evidence="1" type="ORF">OS493_023682</name>
</gene>
<keyword evidence="2" id="KW-1185">Reference proteome</keyword>
<protein>
    <submittedName>
        <fullName evidence="1">Uncharacterized protein</fullName>
    </submittedName>
</protein>
<evidence type="ECO:0000313" key="2">
    <source>
        <dbReference type="Proteomes" id="UP001163046"/>
    </source>
</evidence>
<dbReference type="AlphaFoldDB" id="A0A9W9YYB1"/>
<accession>A0A9W9YYB1</accession>
<reference evidence="1" key="1">
    <citation type="submission" date="2023-01" db="EMBL/GenBank/DDBJ databases">
        <title>Genome assembly of the deep-sea coral Lophelia pertusa.</title>
        <authorList>
            <person name="Herrera S."/>
            <person name="Cordes E."/>
        </authorList>
    </citation>
    <scope>NUCLEOTIDE SEQUENCE</scope>
    <source>
        <strain evidence="1">USNM1676648</strain>
        <tissue evidence="1">Polyp</tissue>
    </source>
</reference>
<proteinExistence type="predicted"/>
<comment type="caution">
    <text evidence="1">The sequence shown here is derived from an EMBL/GenBank/DDBJ whole genome shotgun (WGS) entry which is preliminary data.</text>
</comment>
<sequence>MEEAMEIPPGNDFVIYTRGESCEDTLVEKWALHYGMQLKIRIGPDHPRKLIDLVVKMILHEEVMELTSQMVQYRNNLSRKILENIESLDDKPLKIPRFCESFSAGWNEWKKNGEEKEETSFTIFTKYMDDEPLGNS</sequence>
<organism evidence="1 2">
    <name type="scientific">Desmophyllum pertusum</name>
    <dbReference type="NCBI Taxonomy" id="174260"/>
    <lineage>
        <taxon>Eukaryota</taxon>
        <taxon>Metazoa</taxon>
        <taxon>Cnidaria</taxon>
        <taxon>Anthozoa</taxon>
        <taxon>Hexacorallia</taxon>
        <taxon>Scleractinia</taxon>
        <taxon>Caryophylliina</taxon>
        <taxon>Caryophylliidae</taxon>
        <taxon>Desmophyllum</taxon>
    </lineage>
</organism>